<dbReference type="EMBL" id="CGIG01000001">
    <property type="protein sequence ID" value="CPR16512.1"/>
    <property type="molecule type" value="Genomic_DNA"/>
</dbReference>
<dbReference type="AlphaFoldDB" id="A0A0G4JUQ3"/>
<keyword evidence="2" id="KW-1185">Reference proteome</keyword>
<proteinExistence type="predicted"/>
<organism evidence="1 2">
    <name type="scientific">Brenneria goodwinii</name>
    <dbReference type="NCBI Taxonomy" id="1109412"/>
    <lineage>
        <taxon>Bacteria</taxon>
        <taxon>Pseudomonadati</taxon>
        <taxon>Pseudomonadota</taxon>
        <taxon>Gammaproteobacteria</taxon>
        <taxon>Enterobacterales</taxon>
        <taxon>Pectobacteriaceae</taxon>
        <taxon>Brenneria</taxon>
    </lineage>
</organism>
<protein>
    <submittedName>
        <fullName evidence="1">Uncharacterized protein</fullName>
    </submittedName>
</protein>
<name>A0A0G4JUQ3_9GAMM</name>
<evidence type="ECO:0000313" key="1">
    <source>
        <dbReference type="EMBL" id="CPR16512.1"/>
    </source>
</evidence>
<sequence length="189" mass="21245">MLTRSLFNLTLGIDRTNTRLQKQVGAFTTAQLELRTQISCHFLSPTILKAALNATLFRRTTTVMRDRSHISNISDAETSRVQRADSRLTARTRSFNHNFQVLDTVLFHCFSTALCCYLSGERSGFTRTTETGTTGSCPTQRITLTIGNSYDGVVERSMDMSHTVRDLLSYTLTCTNRCLCHYSITPIIS</sequence>
<reference evidence="2" key="1">
    <citation type="submission" date="2015-01" db="EMBL/GenBank/DDBJ databases">
        <authorList>
            <person name="Paterson Steve"/>
        </authorList>
    </citation>
    <scope>NUCLEOTIDE SEQUENCE [LARGE SCALE GENOMIC DNA]</scope>
    <source>
        <strain evidence="2">OBR1</strain>
    </source>
</reference>
<dbReference type="Proteomes" id="UP000044377">
    <property type="component" value="Unassembled WGS sequence"/>
</dbReference>
<dbReference type="STRING" id="1109412.BN1221_02113c"/>
<evidence type="ECO:0000313" key="2">
    <source>
        <dbReference type="Proteomes" id="UP000044377"/>
    </source>
</evidence>
<accession>A0A0G4JUQ3</accession>
<gene>
    <name evidence="1" type="ORF">BN1221_02113c</name>
</gene>